<dbReference type="Gene3D" id="3.50.50.60">
    <property type="entry name" value="FAD/NAD(P)-binding domain"/>
    <property type="match status" value="2"/>
</dbReference>
<dbReference type="InterPro" id="IPR050446">
    <property type="entry name" value="FAD-oxidoreductase/Apoptosis"/>
</dbReference>
<evidence type="ECO:0000259" key="5">
    <source>
        <dbReference type="Pfam" id="PF07992"/>
    </source>
</evidence>
<evidence type="ECO:0000256" key="3">
    <source>
        <dbReference type="ARBA" id="ARBA00022827"/>
    </source>
</evidence>
<gene>
    <name evidence="7" type="ORF">ACFQVC_05595</name>
</gene>
<reference evidence="8" key="1">
    <citation type="journal article" date="2019" name="Int. J. Syst. Evol. Microbiol.">
        <title>The Global Catalogue of Microorganisms (GCM) 10K type strain sequencing project: providing services to taxonomists for standard genome sequencing and annotation.</title>
        <authorList>
            <consortium name="The Broad Institute Genomics Platform"/>
            <consortium name="The Broad Institute Genome Sequencing Center for Infectious Disease"/>
            <person name="Wu L."/>
            <person name="Ma J."/>
        </authorList>
    </citation>
    <scope>NUCLEOTIDE SEQUENCE [LARGE SCALE GENOMIC DNA]</scope>
    <source>
        <strain evidence="8">SYNS20</strain>
    </source>
</reference>
<dbReference type="SUPFAM" id="SSF51905">
    <property type="entry name" value="FAD/NAD(P)-binding domain"/>
    <property type="match status" value="1"/>
</dbReference>
<dbReference type="RefSeq" id="WP_381827177.1">
    <property type="nucleotide sequence ID" value="NZ_JBHTCF010000002.1"/>
</dbReference>
<keyword evidence="2" id="KW-0285">Flavoprotein</keyword>
<dbReference type="EMBL" id="JBHTCF010000002">
    <property type="protein sequence ID" value="MFC7303690.1"/>
    <property type="molecule type" value="Genomic_DNA"/>
</dbReference>
<dbReference type="PANTHER" id="PTHR43557:SF2">
    <property type="entry name" value="RIESKE DOMAIN-CONTAINING PROTEIN-RELATED"/>
    <property type="match status" value="1"/>
</dbReference>
<dbReference type="PANTHER" id="PTHR43557">
    <property type="entry name" value="APOPTOSIS-INDUCING FACTOR 1"/>
    <property type="match status" value="1"/>
</dbReference>
<dbReference type="PRINTS" id="PR00368">
    <property type="entry name" value="FADPNR"/>
</dbReference>
<keyword evidence="8" id="KW-1185">Reference proteome</keyword>
<dbReference type="InterPro" id="IPR028202">
    <property type="entry name" value="Reductase_C"/>
</dbReference>
<evidence type="ECO:0000256" key="1">
    <source>
        <dbReference type="ARBA" id="ARBA00001974"/>
    </source>
</evidence>
<protein>
    <submittedName>
        <fullName evidence="7">NAD(P)/FAD-dependent oxidoreductase</fullName>
    </submittedName>
</protein>
<dbReference type="SUPFAM" id="SSF55424">
    <property type="entry name" value="FAD/NAD-linked reductases, dimerisation (C-terminal) domain"/>
    <property type="match status" value="1"/>
</dbReference>
<dbReference type="Pfam" id="PF07992">
    <property type="entry name" value="Pyr_redox_2"/>
    <property type="match status" value="1"/>
</dbReference>
<dbReference type="InterPro" id="IPR023753">
    <property type="entry name" value="FAD/NAD-binding_dom"/>
</dbReference>
<feature type="domain" description="FAD/NAD(P)-binding" evidence="5">
    <location>
        <begin position="10"/>
        <end position="306"/>
    </location>
</feature>
<comment type="cofactor">
    <cofactor evidence="1">
        <name>FAD</name>
        <dbReference type="ChEBI" id="CHEBI:57692"/>
    </cofactor>
</comment>
<feature type="domain" description="Reductase C-terminal" evidence="6">
    <location>
        <begin position="327"/>
        <end position="403"/>
    </location>
</feature>
<dbReference type="PRINTS" id="PR00411">
    <property type="entry name" value="PNDRDTASEI"/>
</dbReference>
<dbReference type="InterPro" id="IPR016156">
    <property type="entry name" value="FAD/NAD-linked_Rdtase_dimer_sf"/>
</dbReference>
<accession>A0ABW2JCI3</accession>
<evidence type="ECO:0000256" key="2">
    <source>
        <dbReference type="ARBA" id="ARBA00022630"/>
    </source>
</evidence>
<dbReference type="Proteomes" id="UP001596523">
    <property type="component" value="Unassembled WGS sequence"/>
</dbReference>
<sequence>MHSRSAHRGRLVVVGANVAGLRAVEAARQAGFDGAVTLVGAEPHPPYNRPPLSKEFLRADDGEPAPTFRGADSLRSELDVDLRLGAPATALDTGARTVTVGGEELAYTAAVLATGARARTLPGSAGLGGVHTLRTLDDARQIRAALVPGARLVVIGAGFVGAEVAFTAQESGLDVTVLEAAPTPLVRAVGGEMGGALGALLGRSGIELRCGVRVEALEGTGRVTSVRLADGTSLPADLVVVGIGAEPATGWLAGSGIELDDGVVCDRRLRTTAPGVYAAGDVARWFNPALDRTVRLEHWTTAAEQGALAARNALDPAAAADCSTVPYFWSDWGKHRIQFVGDPAADEVEVVQGDTGSDSFLALYRRGERLIGALGLNQRRAVVRLRTAIARRATWSETRTALSAPPIRTEA</sequence>
<proteinExistence type="predicted"/>
<evidence type="ECO:0000259" key="6">
    <source>
        <dbReference type="Pfam" id="PF14759"/>
    </source>
</evidence>
<keyword evidence="4" id="KW-0560">Oxidoreductase</keyword>
<dbReference type="Pfam" id="PF14759">
    <property type="entry name" value="Reductase_C"/>
    <property type="match status" value="1"/>
</dbReference>
<dbReference type="InterPro" id="IPR036188">
    <property type="entry name" value="FAD/NAD-bd_sf"/>
</dbReference>
<keyword evidence="3" id="KW-0274">FAD</keyword>
<evidence type="ECO:0000313" key="7">
    <source>
        <dbReference type="EMBL" id="MFC7303690.1"/>
    </source>
</evidence>
<evidence type="ECO:0000256" key="4">
    <source>
        <dbReference type="ARBA" id="ARBA00023002"/>
    </source>
</evidence>
<organism evidence="7 8">
    <name type="scientific">Streptomyces monticola</name>
    <dbReference type="NCBI Taxonomy" id="2666263"/>
    <lineage>
        <taxon>Bacteria</taxon>
        <taxon>Bacillati</taxon>
        <taxon>Actinomycetota</taxon>
        <taxon>Actinomycetes</taxon>
        <taxon>Kitasatosporales</taxon>
        <taxon>Streptomycetaceae</taxon>
        <taxon>Streptomyces</taxon>
    </lineage>
</organism>
<dbReference type="Gene3D" id="3.30.390.30">
    <property type="match status" value="1"/>
</dbReference>
<comment type="caution">
    <text evidence="7">The sequence shown here is derived from an EMBL/GenBank/DDBJ whole genome shotgun (WGS) entry which is preliminary data.</text>
</comment>
<evidence type="ECO:0000313" key="8">
    <source>
        <dbReference type="Proteomes" id="UP001596523"/>
    </source>
</evidence>
<name>A0ABW2JCI3_9ACTN</name>